<feature type="transmembrane region" description="Helical" evidence="1">
    <location>
        <begin position="31"/>
        <end position="51"/>
    </location>
</feature>
<dbReference type="AlphaFoldDB" id="A0A7K1Y8G7"/>
<name>A0A7K1Y8G7_9SPHI</name>
<sequence length="216" mass="24454">MHPLHRILISLTVSLAAFFTFRFFENNLLNCLIVLWDIFALTYVALSWYVIFNRGIADIMKTARRDDGSLIYVSIIIILACFASMLAVLFLVLGSDSTGEKYQFVRVASAVIGMLLSWAMVHTTFTFHYAHIFYDESLEGSAEYRGGLDFPDKNVKPDYLDFAYFSFVIGMTFQVSDVEISSKRIRRLALVHSLLSFGLNTFVVALTINIIAGLKK</sequence>
<accession>A0A7K1Y8G7</accession>
<organism evidence="2 3">
    <name type="scientific">Hufsiella arboris</name>
    <dbReference type="NCBI Taxonomy" id="2695275"/>
    <lineage>
        <taxon>Bacteria</taxon>
        <taxon>Pseudomonadati</taxon>
        <taxon>Bacteroidota</taxon>
        <taxon>Sphingobacteriia</taxon>
        <taxon>Sphingobacteriales</taxon>
        <taxon>Sphingobacteriaceae</taxon>
        <taxon>Hufsiella</taxon>
    </lineage>
</organism>
<evidence type="ECO:0000256" key="1">
    <source>
        <dbReference type="SAM" id="Phobius"/>
    </source>
</evidence>
<feature type="transmembrane region" description="Helical" evidence="1">
    <location>
        <begin position="188"/>
        <end position="212"/>
    </location>
</feature>
<keyword evidence="1" id="KW-0472">Membrane</keyword>
<dbReference type="Pfam" id="PF07077">
    <property type="entry name" value="DUF1345"/>
    <property type="match status" value="1"/>
</dbReference>
<protein>
    <submittedName>
        <fullName evidence="2">DUF1345 domain-containing protein</fullName>
    </submittedName>
</protein>
<evidence type="ECO:0000313" key="2">
    <source>
        <dbReference type="EMBL" id="MXV50882.1"/>
    </source>
</evidence>
<evidence type="ECO:0000313" key="3">
    <source>
        <dbReference type="Proteomes" id="UP000466586"/>
    </source>
</evidence>
<feature type="transmembrane region" description="Helical" evidence="1">
    <location>
        <begin position="104"/>
        <end position="121"/>
    </location>
</feature>
<keyword evidence="1" id="KW-0812">Transmembrane</keyword>
<dbReference type="EMBL" id="WVHT01000003">
    <property type="protein sequence ID" value="MXV50882.1"/>
    <property type="molecule type" value="Genomic_DNA"/>
</dbReference>
<comment type="caution">
    <text evidence="2">The sequence shown here is derived from an EMBL/GenBank/DDBJ whole genome shotgun (WGS) entry which is preliminary data.</text>
</comment>
<keyword evidence="3" id="KW-1185">Reference proteome</keyword>
<dbReference type="InterPro" id="IPR009781">
    <property type="entry name" value="DUF1345"/>
</dbReference>
<keyword evidence="1" id="KW-1133">Transmembrane helix</keyword>
<feature type="transmembrane region" description="Helical" evidence="1">
    <location>
        <begin position="6"/>
        <end position="24"/>
    </location>
</feature>
<gene>
    <name evidence="2" type="ORF">GS399_07835</name>
</gene>
<feature type="transmembrane region" description="Helical" evidence="1">
    <location>
        <begin position="71"/>
        <end position="92"/>
    </location>
</feature>
<reference evidence="2 3" key="1">
    <citation type="submission" date="2019-11" db="EMBL/GenBank/DDBJ databases">
        <title>Pedobacter sp. HMF7647 Genome sequencing and assembly.</title>
        <authorList>
            <person name="Kang H."/>
            <person name="Kim H."/>
            <person name="Joh K."/>
        </authorList>
    </citation>
    <scope>NUCLEOTIDE SEQUENCE [LARGE SCALE GENOMIC DNA]</scope>
    <source>
        <strain evidence="2 3">HMF7647</strain>
    </source>
</reference>
<proteinExistence type="predicted"/>
<dbReference type="Proteomes" id="UP000466586">
    <property type="component" value="Unassembled WGS sequence"/>
</dbReference>